<dbReference type="EMBL" id="FMJY01000007">
    <property type="protein sequence ID" value="SCO87753.1"/>
    <property type="molecule type" value="Genomic_DNA"/>
</dbReference>
<sequence length="110" mass="13181">MVKKNDEPQMAIKTINMTRKDGYDMIQAKYINNFDLTLDIHDPFLSKEETLEKYYQNLDPEQRPVLGHAALVADVHKQSLDEKREKKRAYDAKRREDPEFRRKESERLKQ</sequence>
<reference evidence="3" key="1">
    <citation type="submission" date="2016-09" db="EMBL/GenBank/DDBJ databases">
        <authorList>
            <person name="Guldener U."/>
        </authorList>
    </citation>
    <scope>NUCLEOTIDE SEQUENCE [LARGE SCALE GENOMIC DNA]</scope>
    <source>
        <strain evidence="3">V64-1</strain>
    </source>
</reference>
<dbReference type="VEuPathDB" id="FungiDB:FOMG_16910"/>
<name>A0A2H3TGF6_FUSOX</name>
<organism evidence="2 3">
    <name type="scientific">Fusarium oxysporum</name>
    <name type="common">Fusarium vascular wilt</name>
    <dbReference type="NCBI Taxonomy" id="5507"/>
    <lineage>
        <taxon>Eukaryota</taxon>
        <taxon>Fungi</taxon>
        <taxon>Dikarya</taxon>
        <taxon>Ascomycota</taxon>
        <taxon>Pezizomycotina</taxon>
        <taxon>Sordariomycetes</taxon>
        <taxon>Hypocreomycetidae</taxon>
        <taxon>Hypocreales</taxon>
        <taxon>Nectriaceae</taxon>
        <taxon>Fusarium</taxon>
        <taxon>Fusarium oxysporum species complex</taxon>
    </lineage>
</organism>
<feature type="region of interest" description="Disordered" evidence="1">
    <location>
        <begin position="77"/>
        <end position="110"/>
    </location>
</feature>
<evidence type="ECO:0000313" key="2">
    <source>
        <dbReference type="EMBL" id="SCO87753.1"/>
    </source>
</evidence>
<dbReference type="VEuPathDB" id="FungiDB:FOXG_22838"/>
<gene>
    <name evidence="2" type="ORF">FRV6_11880</name>
</gene>
<dbReference type="OrthoDB" id="10619235at2759"/>
<accession>A0A2H3TGF6</accession>
<evidence type="ECO:0000256" key="1">
    <source>
        <dbReference type="SAM" id="MobiDB-lite"/>
    </source>
</evidence>
<protein>
    <submittedName>
        <fullName evidence="2">Uncharacterized protein</fullName>
    </submittedName>
</protein>
<proteinExistence type="predicted"/>
<evidence type="ECO:0000313" key="3">
    <source>
        <dbReference type="Proteomes" id="UP000219369"/>
    </source>
</evidence>
<dbReference type="Proteomes" id="UP000219369">
    <property type="component" value="Unassembled WGS sequence"/>
</dbReference>
<dbReference type="AlphaFoldDB" id="A0A2H3TGF6"/>